<dbReference type="AlphaFoldDB" id="A0A066RR76"/>
<name>A0A066RR76_9GAMM</name>
<keyword evidence="3 5" id="KW-0238">DNA-binding</keyword>
<dbReference type="EMBL" id="JMIB01000005">
    <property type="protein sequence ID" value="KDM92864.1"/>
    <property type="molecule type" value="Genomic_DNA"/>
</dbReference>
<dbReference type="InterPro" id="IPR011010">
    <property type="entry name" value="DNA_brk_join_enz"/>
</dbReference>
<dbReference type="GO" id="GO:0015074">
    <property type="term" value="P:DNA integration"/>
    <property type="evidence" value="ECO:0007669"/>
    <property type="project" value="UniProtKB-KW"/>
</dbReference>
<reference evidence="7 8" key="1">
    <citation type="submission" date="2014-04" db="EMBL/GenBank/DDBJ databases">
        <title>Draft genome sequence of Photobacterium halotolerans S2753: a solonamide, ngercheumicin and holomycin producer.</title>
        <authorList>
            <person name="Machado H.R."/>
            <person name="Gram L."/>
        </authorList>
    </citation>
    <scope>NUCLEOTIDE SEQUENCE [LARGE SCALE GENOMIC DNA]</scope>
    <source>
        <strain evidence="7 8">S2753</strain>
    </source>
</reference>
<dbReference type="InterPro" id="IPR044068">
    <property type="entry name" value="CB"/>
</dbReference>
<evidence type="ECO:0000256" key="3">
    <source>
        <dbReference type="ARBA" id="ARBA00023125"/>
    </source>
</evidence>
<evidence type="ECO:0000256" key="1">
    <source>
        <dbReference type="ARBA" id="ARBA00008857"/>
    </source>
</evidence>
<evidence type="ECO:0000313" key="8">
    <source>
        <dbReference type="Proteomes" id="UP000027192"/>
    </source>
</evidence>
<dbReference type="InterPro" id="IPR050090">
    <property type="entry name" value="Tyrosine_recombinase_XerCD"/>
</dbReference>
<dbReference type="PANTHER" id="PTHR30349">
    <property type="entry name" value="PHAGE INTEGRASE-RELATED"/>
    <property type="match status" value="1"/>
</dbReference>
<feature type="domain" description="Core-binding (CB)" evidence="6">
    <location>
        <begin position="61"/>
        <end position="141"/>
    </location>
</feature>
<sequence length="339" mass="39265">MPRTRKNKEDNWMPPRVYRGRSAFEWHPANGGSIRLCSLDAKQSEVWQQYEQAVAEYEKQETTNGLIQRFFGSADFRELSRTTQSDYRKYANKIIPVFGKMLPSTIQPVHIRKYMDIRGEKSKVQANREKAFFSRVFRWAFERGLVEKNPCQGVRQFKEKQRDVYISDDEYEAVYEHACPVIRAAMEISYRCAARQGDVLALTKSELREEGIYIQQGKTGVKQIKEWSAELHKAVKECDEAFGNNSIFVIHQKSGSRFTRDGFNTRWRKARALAREATGLALNFTFHDLKAKGISDYEGSSKEKQAFSGHKTERQVATYDRRIKVVKTISKANASEKND</sequence>
<protein>
    <submittedName>
        <fullName evidence="7">Integrase</fullName>
    </submittedName>
</protein>
<gene>
    <name evidence="7" type="ORF">EA58_03665</name>
</gene>
<comment type="similarity">
    <text evidence="1">Belongs to the 'phage' integrase family.</text>
</comment>
<evidence type="ECO:0000256" key="4">
    <source>
        <dbReference type="ARBA" id="ARBA00023172"/>
    </source>
</evidence>
<dbReference type="Pfam" id="PF00589">
    <property type="entry name" value="Phage_integrase"/>
    <property type="match status" value="1"/>
</dbReference>
<evidence type="ECO:0000256" key="2">
    <source>
        <dbReference type="ARBA" id="ARBA00022908"/>
    </source>
</evidence>
<dbReference type="Proteomes" id="UP000027192">
    <property type="component" value="Unassembled WGS sequence"/>
</dbReference>
<dbReference type="InterPro" id="IPR013762">
    <property type="entry name" value="Integrase-like_cat_sf"/>
</dbReference>
<dbReference type="STRING" id="1654360.EA58_03665"/>
<dbReference type="Gene3D" id="1.10.443.10">
    <property type="entry name" value="Intergrase catalytic core"/>
    <property type="match status" value="1"/>
</dbReference>
<dbReference type="PROSITE" id="PS51900">
    <property type="entry name" value="CB"/>
    <property type="match status" value="1"/>
</dbReference>
<dbReference type="GO" id="GO:0006310">
    <property type="term" value="P:DNA recombination"/>
    <property type="evidence" value="ECO:0007669"/>
    <property type="project" value="UniProtKB-KW"/>
</dbReference>
<keyword evidence="8" id="KW-1185">Reference proteome</keyword>
<dbReference type="Pfam" id="PF22022">
    <property type="entry name" value="Phage_int_M"/>
    <property type="match status" value="1"/>
</dbReference>
<dbReference type="InterPro" id="IPR010998">
    <property type="entry name" value="Integrase_recombinase_N"/>
</dbReference>
<evidence type="ECO:0000313" key="7">
    <source>
        <dbReference type="EMBL" id="KDM92864.1"/>
    </source>
</evidence>
<evidence type="ECO:0000256" key="5">
    <source>
        <dbReference type="PROSITE-ProRule" id="PRU01248"/>
    </source>
</evidence>
<dbReference type="OrthoDB" id="6173494at2"/>
<dbReference type="Gene3D" id="1.10.150.130">
    <property type="match status" value="1"/>
</dbReference>
<dbReference type="PANTHER" id="PTHR30349:SF64">
    <property type="entry name" value="PROPHAGE INTEGRASE INTD-RELATED"/>
    <property type="match status" value="1"/>
</dbReference>
<proteinExistence type="inferred from homology"/>
<dbReference type="InterPro" id="IPR002104">
    <property type="entry name" value="Integrase_catalytic"/>
</dbReference>
<dbReference type="GO" id="GO:0003677">
    <property type="term" value="F:DNA binding"/>
    <property type="evidence" value="ECO:0007669"/>
    <property type="project" value="UniProtKB-UniRule"/>
</dbReference>
<comment type="caution">
    <text evidence="7">The sequence shown here is derived from an EMBL/GenBank/DDBJ whole genome shotgun (WGS) entry which is preliminary data.</text>
</comment>
<dbReference type="SUPFAM" id="SSF56349">
    <property type="entry name" value="DNA breaking-rejoining enzymes"/>
    <property type="match status" value="1"/>
</dbReference>
<dbReference type="InterPro" id="IPR053876">
    <property type="entry name" value="Phage_int_M"/>
</dbReference>
<evidence type="ECO:0000259" key="6">
    <source>
        <dbReference type="PROSITE" id="PS51900"/>
    </source>
</evidence>
<accession>A0A066RR76</accession>
<organism evidence="7 8">
    <name type="scientific">Photobacterium galatheae</name>
    <dbReference type="NCBI Taxonomy" id="1654360"/>
    <lineage>
        <taxon>Bacteria</taxon>
        <taxon>Pseudomonadati</taxon>
        <taxon>Pseudomonadota</taxon>
        <taxon>Gammaproteobacteria</taxon>
        <taxon>Vibrionales</taxon>
        <taxon>Vibrionaceae</taxon>
        <taxon>Photobacterium</taxon>
    </lineage>
</organism>
<keyword evidence="2" id="KW-0229">DNA integration</keyword>
<keyword evidence="4" id="KW-0233">DNA recombination</keyword>